<keyword evidence="6" id="KW-0408">Iron</keyword>
<dbReference type="EC" id="2.8.1.7" evidence="9"/>
<evidence type="ECO:0000256" key="4">
    <source>
        <dbReference type="ARBA" id="ARBA00022723"/>
    </source>
</evidence>
<dbReference type="FunFam" id="3.40.640.10:FF:000084">
    <property type="entry name" value="IscS-like cysteine desulfurase"/>
    <property type="match status" value="1"/>
</dbReference>
<dbReference type="GO" id="GO:0031071">
    <property type="term" value="F:cysteine desulfurase activity"/>
    <property type="evidence" value="ECO:0007669"/>
    <property type="project" value="UniProtKB-EC"/>
</dbReference>
<evidence type="ECO:0000259" key="8">
    <source>
        <dbReference type="Pfam" id="PF00266"/>
    </source>
</evidence>
<dbReference type="PIRSF" id="PIRSF005572">
    <property type="entry name" value="NifS"/>
    <property type="match status" value="1"/>
</dbReference>
<accession>A0A3B1DIN1</accession>
<evidence type="ECO:0000256" key="7">
    <source>
        <dbReference type="ARBA" id="ARBA00023014"/>
    </source>
</evidence>
<feature type="domain" description="Aminotransferase class V" evidence="8">
    <location>
        <begin position="15"/>
        <end position="366"/>
    </location>
</feature>
<dbReference type="PANTHER" id="PTHR11601:SF34">
    <property type="entry name" value="CYSTEINE DESULFURASE"/>
    <property type="match status" value="1"/>
</dbReference>
<evidence type="ECO:0000256" key="1">
    <source>
        <dbReference type="ARBA" id="ARBA00001933"/>
    </source>
</evidence>
<reference evidence="9" key="1">
    <citation type="submission" date="2018-06" db="EMBL/GenBank/DDBJ databases">
        <authorList>
            <person name="Zhirakovskaya E."/>
        </authorList>
    </citation>
    <scope>NUCLEOTIDE SEQUENCE</scope>
</reference>
<evidence type="ECO:0000313" key="9">
    <source>
        <dbReference type="EMBL" id="VAX42616.1"/>
    </source>
</evidence>
<sequence>MSAYTHSLGTNLQPIYLDCHATTPVDARVFEVMQPFFMEQFGNPASVNHSYGWKAAEAVEIARKQIGKLIKTDSRNIIFTSGATEANNLAIKGLLESAGVGSHLIISAVEHRSILDPAKRLKRAGYDVTILPVDEFGQIDLQQLENTIRKETALVSIIWANNEIGTTNNVKEILSICKERQVPFHSDAVQALGKISIDLQKVPLQLMSLSAHKLYGPQGVGALVVQKVVQENDIAFAIKPQLEGGGHQRGYRSGTLPVALIAGFGKACELAKELMIDEATRIKKMRDNLWQGLQNQLDGLVLNGHPEDRLPGNLNISIEGVDGEALMTSLKRIAVSSGSACGSANAEPSYVLKAIGRNHQQTRASLRFGIG</sequence>
<organism evidence="9">
    <name type="scientific">hydrothermal vent metagenome</name>
    <dbReference type="NCBI Taxonomy" id="652676"/>
    <lineage>
        <taxon>unclassified sequences</taxon>
        <taxon>metagenomes</taxon>
        <taxon>ecological metagenomes</taxon>
    </lineage>
</organism>
<evidence type="ECO:0000256" key="2">
    <source>
        <dbReference type="ARBA" id="ARBA00006490"/>
    </source>
</evidence>
<evidence type="ECO:0000256" key="5">
    <source>
        <dbReference type="ARBA" id="ARBA00022898"/>
    </source>
</evidence>
<gene>
    <name evidence="9" type="ORF">MNBD_PLANCTO02-400</name>
</gene>
<keyword evidence="7" id="KW-0411">Iron-sulfur</keyword>
<comment type="cofactor">
    <cofactor evidence="1">
        <name>pyridoxal 5'-phosphate</name>
        <dbReference type="ChEBI" id="CHEBI:597326"/>
    </cofactor>
</comment>
<evidence type="ECO:0000256" key="6">
    <source>
        <dbReference type="ARBA" id="ARBA00023004"/>
    </source>
</evidence>
<dbReference type="GO" id="GO:0051536">
    <property type="term" value="F:iron-sulfur cluster binding"/>
    <property type="evidence" value="ECO:0007669"/>
    <property type="project" value="UniProtKB-KW"/>
</dbReference>
<dbReference type="InterPro" id="IPR015422">
    <property type="entry name" value="PyrdxlP-dep_Trfase_small"/>
</dbReference>
<dbReference type="Pfam" id="PF00266">
    <property type="entry name" value="Aminotran_5"/>
    <property type="match status" value="1"/>
</dbReference>
<dbReference type="SUPFAM" id="SSF53383">
    <property type="entry name" value="PLP-dependent transferases"/>
    <property type="match status" value="1"/>
</dbReference>
<dbReference type="InterPro" id="IPR000192">
    <property type="entry name" value="Aminotrans_V_dom"/>
</dbReference>
<dbReference type="PANTHER" id="PTHR11601">
    <property type="entry name" value="CYSTEINE DESULFURYLASE FAMILY MEMBER"/>
    <property type="match status" value="1"/>
</dbReference>
<protein>
    <submittedName>
        <fullName evidence="9">Cysteine desulfurase</fullName>
        <ecNumber evidence="9">2.8.1.7</ecNumber>
    </submittedName>
</protein>
<dbReference type="Gene3D" id="3.40.640.10">
    <property type="entry name" value="Type I PLP-dependent aspartate aminotransferase-like (Major domain)"/>
    <property type="match status" value="1"/>
</dbReference>
<comment type="similarity">
    <text evidence="2">Belongs to the class-V pyridoxal-phosphate-dependent aminotransferase family. NifS/IscS subfamily.</text>
</comment>
<proteinExistence type="inferred from homology"/>
<keyword evidence="5" id="KW-0663">Pyridoxal phosphate</keyword>
<dbReference type="InterPro" id="IPR015421">
    <property type="entry name" value="PyrdxlP-dep_Trfase_major"/>
</dbReference>
<feature type="non-terminal residue" evidence="9">
    <location>
        <position position="371"/>
    </location>
</feature>
<dbReference type="AlphaFoldDB" id="A0A3B1DIN1"/>
<dbReference type="Gene3D" id="3.90.1150.10">
    <property type="entry name" value="Aspartate Aminotransferase, domain 1"/>
    <property type="match status" value="1"/>
</dbReference>
<dbReference type="InterPro" id="IPR015424">
    <property type="entry name" value="PyrdxlP-dep_Trfase"/>
</dbReference>
<evidence type="ECO:0000256" key="3">
    <source>
        <dbReference type="ARBA" id="ARBA00022679"/>
    </source>
</evidence>
<keyword evidence="4" id="KW-0479">Metal-binding</keyword>
<dbReference type="GO" id="GO:0046872">
    <property type="term" value="F:metal ion binding"/>
    <property type="evidence" value="ECO:0007669"/>
    <property type="project" value="UniProtKB-KW"/>
</dbReference>
<keyword evidence="3 9" id="KW-0808">Transferase</keyword>
<dbReference type="InterPro" id="IPR016454">
    <property type="entry name" value="Cysteine_dSase"/>
</dbReference>
<dbReference type="EMBL" id="UOGL01000671">
    <property type="protein sequence ID" value="VAX42616.1"/>
    <property type="molecule type" value="Genomic_DNA"/>
</dbReference>
<name>A0A3B1DIN1_9ZZZZ</name>